<evidence type="ECO:0000313" key="3">
    <source>
        <dbReference type="EMBL" id="SDW91138.1"/>
    </source>
</evidence>
<keyword evidence="4" id="KW-1185">Reference proteome</keyword>
<dbReference type="Proteomes" id="UP000198828">
    <property type="component" value="Unassembled WGS sequence"/>
</dbReference>
<name>A0A1H2XEJ7_9FIRM</name>
<feature type="domain" description="SH3" evidence="2">
    <location>
        <begin position="61"/>
        <end position="117"/>
    </location>
</feature>
<reference evidence="3 4" key="1">
    <citation type="submission" date="2016-10" db="EMBL/GenBank/DDBJ databases">
        <authorList>
            <person name="de Groot N.N."/>
        </authorList>
    </citation>
    <scope>NUCLEOTIDE SEQUENCE [LARGE SCALE GENOMIC DNA]</scope>
    <source>
        <strain evidence="3 4">DSM 23310</strain>
    </source>
</reference>
<dbReference type="Pfam" id="PF07653">
    <property type="entry name" value="SH3_2"/>
    <property type="match status" value="2"/>
</dbReference>
<dbReference type="InterPro" id="IPR001452">
    <property type="entry name" value="SH3_domain"/>
</dbReference>
<dbReference type="InterPro" id="IPR036028">
    <property type="entry name" value="SH3-like_dom_sf"/>
</dbReference>
<evidence type="ECO:0000313" key="4">
    <source>
        <dbReference type="Proteomes" id="UP000198828"/>
    </source>
</evidence>
<dbReference type="AlphaFoldDB" id="A0A1H2XEJ7"/>
<accession>A0A1H2XEJ7</accession>
<dbReference type="SUPFAM" id="SSF50044">
    <property type="entry name" value="SH3-domain"/>
    <property type="match status" value="2"/>
</dbReference>
<dbReference type="Gene3D" id="2.30.30.40">
    <property type="entry name" value="SH3 Domains"/>
    <property type="match status" value="1"/>
</dbReference>
<proteinExistence type="predicted"/>
<protein>
    <submittedName>
        <fullName evidence="3">Variant SH3 domain-containing protein</fullName>
    </submittedName>
</protein>
<dbReference type="EMBL" id="FNNG01000005">
    <property type="protein sequence ID" value="SDW91138.1"/>
    <property type="molecule type" value="Genomic_DNA"/>
</dbReference>
<dbReference type="PROSITE" id="PS50002">
    <property type="entry name" value="SH3"/>
    <property type="match status" value="1"/>
</dbReference>
<evidence type="ECO:0000259" key="2">
    <source>
        <dbReference type="PROSITE" id="PS50002"/>
    </source>
</evidence>
<dbReference type="OrthoDB" id="1030757at2"/>
<dbReference type="RefSeq" id="WP_093752215.1">
    <property type="nucleotide sequence ID" value="NZ_BSYN01000007.1"/>
</dbReference>
<dbReference type="InterPro" id="IPR014593">
    <property type="entry name" value="UCP034961_SH3_2"/>
</dbReference>
<dbReference type="CDD" id="cd00174">
    <property type="entry name" value="SH3"/>
    <property type="match status" value="1"/>
</dbReference>
<dbReference type="SMART" id="SM00326">
    <property type="entry name" value="SH3"/>
    <property type="match status" value="2"/>
</dbReference>
<evidence type="ECO:0000256" key="1">
    <source>
        <dbReference type="ARBA" id="ARBA00022443"/>
    </source>
</evidence>
<keyword evidence="1" id="KW-0728">SH3 domain</keyword>
<dbReference type="PIRSF" id="PIRSF034961">
    <property type="entry name" value="UCP034961_SH3_2"/>
    <property type="match status" value="1"/>
</dbReference>
<gene>
    <name evidence="3" type="ORF">SAMN05660923_01417</name>
</gene>
<sequence>MNYVVIREHKSNYPNPITLEKDERVLVGKKYEGKEGWDNWRYCYKLDKSQEGWVPEQLIILSGKYGIIKENYTAKELTIKAGETLKGIKELNGWVWCRDKEGREGWIPKLNLKALEK</sequence>
<organism evidence="3 4">
    <name type="scientific">Tepidimicrobium xylanilyticum</name>
    <dbReference type="NCBI Taxonomy" id="1123352"/>
    <lineage>
        <taxon>Bacteria</taxon>
        <taxon>Bacillati</taxon>
        <taxon>Bacillota</taxon>
        <taxon>Tissierellia</taxon>
        <taxon>Tissierellales</taxon>
        <taxon>Tepidimicrobiaceae</taxon>
        <taxon>Tepidimicrobium</taxon>
    </lineage>
</organism>